<proteinExistence type="predicted"/>
<evidence type="ECO:0000313" key="3">
    <source>
        <dbReference type="Proteomes" id="UP001432222"/>
    </source>
</evidence>
<keyword evidence="1" id="KW-0812">Transmembrane</keyword>
<dbReference type="InterPro" id="IPR046095">
    <property type="entry name" value="DUF6113"/>
</dbReference>
<keyword evidence="3" id="KW-1185">Reference proteome</keyword>
<dbReference type="RefSeq" id="WP_328955318.1">
    <property type="nucleotide sequence ID" value="NZ_CP108110.1"/>
</dbReference>
<gene>
    <name evidence="2" type="ORF">OHA16_16705</name>
</gene>
<feature type="transmembrane region" description="Helical" evidence="1">
    <location>
        <begin position="118"/>
        <end position="137"/>
    </location>
</feature>
<feature type="transmembrane region" description="Helical" evidence="1">
    <location>
        <begin position="36"/>
        <end position="56"/>
    </location>
</feature>
<evidence type="ECO:0000313" key="2">
    <source>
        <dbReference type="EMBL" id="WUQ84460.1"/>
    </source>
</evidence>
<feature type="transmembrane region" description="Helical" evidence="1">
    <location>
        <begin position="62"/>
        <end position="80"/>
    </location>
</feature>
<protein>
    <submittedName>
        <fullName evidence="2">DUF6113 family protein</fullName>
    </submittedName>
</protein>
<keyword evidence="1" id="KW-1133">Transmembrane helix</keyword>
<accession>A0ABZ1TZU2</accession>
<reference evidence="2" key="1">
    <citation type="submission" date="2022-10" db="EMBL/GenBank/DDBJ databases">
        <title>The complete genomes of actinobacterial strains from the NBC collection.</title>
        <authorList>
            <person name="Joergensen T.S."/>
            <person name="Alvarez Arevalo M."/>
            <person name="Sterndorff E.B."/>
            <person name="Faurdal D."/>
            <person name="Vuksanovic O."/>
            <person name="Mourched A.-S."/>
            <person name="Charusanti P."/>
            <person name="Shaw S."/>
            <person name="Blin K."/>
            <person name="Weber T."/>
        </authorList>
    </citation>
    <scope>NUCLEOTIDE SEQUENCE</scope>
    <source>
        <strain evidence="2">NBC_00222</strain>
    </source>
</reference>
<keyword evidence="1" id="KW-0472">Membrane</keyword>
<organism evidence="2 3">
    <name type="scientific">Kitasatospora purpeofusca</name>
    <dbReference type="NCBI Taxonomy" id="67352"/>
    <lineage>
        <taxon>Bacteria</taxon>
        <taxon>Bacillati</taxon>
        <taxon>Actinomycetota</taxon>
        <taxon>Actinomycetes</taxon>
        <taxon>Kitasatosporales</taxon>
        <taxon>Streptomycetaceae</taxon>
        <taxon>Kitasatospora</taxon>
    </lineage>
</organism>
<evidence type="ECO:0000256" key="1">
    <source>
        <dbReference type="SAM" id="Phobius"/>
    </source>
</evidence>
<name>A0ABZ1TZU2_9ACTN</name>
<dbReference type="Pfam" id="PF19608">
    <property type="entry name" value="DUF6113"/>
    <property type="match status" value="1"/>
</dbReference>
<feature type="transmembrane region" description="Helical" evidence="1">
    <location>
        <begin position="87"/>
        <end position="106"/>
    </location>
</feature>
<dbReference type="Proteomes" id="UP001432222">
    <property type="component" value="Chromosome"/>
</dbReference>
<sequence>MTATDARPARRSIPAVLLGSREERLKESQPPRSARIAAYVLFFLLGIAVSICGAFVQALWPPVGVLLALAATAATFYGGLRVTGTRLGAGVPAAGWFLALLLVMVPRPEGDNVLWTNATSLCWLFVGSILGVICATLPTRTSWFPGVPGPPRRP</sequence>
<dbReference type="EMBL" id="CP108110">
    <property type="protein sequence ID" value="WUQ84460.1"/>
    <property type="molecule type" value="Genomic_DNA"/>
</dbReference>